<name>A0A2H3AHJ1_9AGAR</name>
<proteinExistence type="predicted"/>
<reference evidence="2" key="1">
    <citation type="journal article" date="2017" name="Nat. Ecol. Evol.">
        <title>Genome expansion and lineage-specific genetic innovations in the forest pathogenic fungi Armillaria.</title>
        <authorList>
            <person name="Sipos G."/>
            <person name="Prasanna A.N."/>
            <person name="Walter M.C."/>
            <person name="O'Connor E."/>
            <person name="Balint B."/>
            <person name="Krizsan K."/>
            <person name="Kiss B."/>
            <person name="Hess J."/>
            <person name="Varga T."/>
            <person name="Slot J."/>
            <person name="Riley R."/>
            <person name="Boka B."/>
            <person name="Rigling D."/>
            <person name="Barry K."/>
            <person name="Lee J."/>
            <person name="Mihaltcheva S."/>
            <person name="LaButti K."/>
            <person name="Lipzen A."/>
            <person name="Waldron R."/>
            <person name="Moloney N.M."/>
            <person name="Sperisen C."/>
            <person name="Kredics L."/>
            <person name="Vagvoelgyi C."/>
            <person name="Patrignani A."/>
            <person name="Fitzpatrick D."/>
            <person name="Nagy I."/>
            <person name="Doyle S."/>
            <person name="Anderson J.B."/>
            <person name="Grigoriev I.V."/>
            <person name="Gueldener U."/>
            <person name="Muensterkoetter M."/>
            <person name="Nagy L.G."/>
        </authorList>
    </citation>
    <scope>NUCLEOTIDE SEQUENCE [LARGE SCALE GENOMIC DNA]</scope>
    <source>
        <strain evidence="2">28-4</strain>
    </source>
</reference>
<sequence>MYTFIARISHPVQTPRPYIYNIPVLTIVGILSETLRQAPSLSTATQASPPIVILTGLFEAHSRSSVYLDFTAPRQWGRVISTSMTHVGLTSESTTVLFIPLASVLMFAQCPAS</sequence>
<gene>
    <name evidence="1" type="ORF">ARMSODRAFT_133005</name>
</gene>
<dbReference type="EMBL" id="KZ293545">
    <property type="protein sequence ID" value="PBK58405.1"/>
    <property type="molecule type" value="Genomic_DNA"/>
</dbReference>
<accession>A0A2H3AHJ1</accession>
<evidence type="ECO:0000313" key="2">
    <source>
        <dbReference type="Proteomes" id="UP000218334"/>
    </source>
</evidence>
<organism evidence="1 2">
    <name type="scientific">Armillaria solidipes</name>
    <dbReference type="NCBI Taxonomy" id="1076256"/>
    <lineage>
        <taxon>Eukaryota</taxon>
        <taxon>Fungi</taxon>
        <taxon>Dikarya</taxon>
        <taxon>Basidiomycota</taxon>
        <taxon>Agaricomycotina</taxon>
        <taxon>Agaricomycetes</taxon>
        <taxon>Agaricomycetidae</taxon>
        <taxon>Agaricales</taxon>
        <taxon>Marasmiineae</taxon>
        <taxon>Physalacriaceae</taxon>
        <taxon>Armillaria</taxon>
    </lineage>
</organism>
<keyword evidence="2" id="KW-1185">Reference proteome</keyword>
<dbReference type="AlphaFoldDB" id="A0A2H3AHJ1"/>
<evidence type="ECO:0000313" key="1">
    <source>
        <dbReference type="EMBL" id="PBK58405.1"/>
    </source>
</evidence>
<dbReference type="Proteomes" id="UP000218334">
    <property type="component" value="Unassembled WGS sequence"/>
</dbReference>
<protein>
    <submittedName>
        <fullName evidence="1">Uncharacterized protein</fullName>
    </submittedName>
</protein>